<feature type="compositionally biased region" description="Basic and acidic residues" evidence="8">
    <location>
        <begin position="135"/>
        <end position="146"/>
    </location>
</feature>
<dbReference type="GO" id="GO:0005634">
    <property type="term" value="C:nucleus"/>
    <property type="evidence" value="ECO:0007669"/>
    <property type="project" value="UniProtKB-SubCell"/>
</dbReference>
<dbReference type="Gene3D" id="3.30.730.10">
    <property type="entry name" value="AP2/ERF domain"/>
    <property type="match status" value="1"/>
</dbReference>
<dbReference type="CDD" id="cd00018">
    <property type="entry name" value="AP2"/>
    <property type="match status" value="1"/>
</dbReference>
<dbReference type="AlphaFoldDB" id="A0A7I8LN99"/>
<dbReference type="PANTHER" id="PTHR31985:SF130">
    <property type="entry name" value="ETHYLENE-RESPONSIVE TRANSCRIPTION FACTOR ERF034"/>
    <property type="match status" value="1"/>
</dbReference>
<dbReference type="PANTHER" id="PTHR31985">
    <property type="entry name" value="ETHYLENE-RESPONSIVE TRANSCRIPTION FACTOR ERF042-RELATED"/>
    <property type="match status" value="1"/>
</dbReference>
<evidence type="ECO:0000313" key="10">
    <source>
        <dbReference type="EMBL" id="CAA7410805.1"/>
    </source>
</evidence>
<dbReference type="InterPro" id="IPR001471">
    <property type="entry name" value="AP2/ERF_dom"/>
</dbReference>
<keyword evidence="4" id="KW-0010">Activator</keyword>
<feature type="compositionally biased region" description="Low complexity" evidence="8">
    <location>
        <begin position="10"/>
        <end position="27"/>
    </location>
</feature>
<dbReference type="SMART" id="SM00380">
    <property type="entry name" value="AP2"/>
    <property type="match status" value="1"/>
</dbReference>
<evidence type="ECO:0000256" key="4">
    <source>
        <dbReference type="ARBA" id="ARBA00023159"/>
    </source>
</evidence>
<accession>A0A7I8LN99</accession>
<evidence type="ECO:0000256" key="8">
    <source>
        <dbReference type="SAM" id="MobiDB-lite"/>
    </source>
</evidence>
<name>A0A7I8LN99_SPIIN</name>
<evidence type="ECO:0000259" key="9">
    <source>
        <dbReference type="PROSITE" id="PS51032"/>
    </source>
</evidence>
<evidence type="ECO:0000256" key="1">
    <source>
        <dbReference type="ARBA" id="ARBA00004123"/>
    </source>
</evidence>
<dbReference type="Proteomes" id="UP000663760">
    <property type="component" value="Chromosome 18"/>
</dbReference>
<keyword evidence="5" id="KW-0804">Transcription</keyword>
<comment type="similarity">
    <text evidence="7">Belongs to the AP2/ERF transcription factor family. ERF subfamily.</text>
</comment>
<keyword evidence="2" id="KW-0805">Transcription regulation</keyword>
<dbReference type="GO" id="GO:0003700">
    <property type="term" value="F:DNA-binding transcription factor activity"/>
    <property type="evidence" value="ECO:0007669"/>
    <property type="project" value="InterPro"/>
</dbReference>
<organism evidence="10 11">
    <name type="scientific">Spirodela intermedia</name>
    <name type="common">Intermediate duckweed</name>
    <dbReference type="NCBI Taxonomy" id="51605"/>
    <lineage>
        <taxon>Eukaryota</taxon>
        <taxon>Viridiplantae</taxon>
        <taxon>Streptophyta</taxon>
        <taxon>Embryophyta</taxon>
        <taxon>Tracheophyta</taxon>
        <taxon>Spermatophyta</taxon>
        <taxon>Magnoliopsida</taxon>
        <taxon>Liliopsida</taxon>
        <taxon>Araceae</taxon>
        <taxon>Lemnoideae</taxon>
        <taxon>Spirodela</taxon>
    </lineage>
</organism>
<proteinExistence type="inferred from homology"/>
<evidence type="ECO:0000256" key="2">
    <source>
        <dbReference type="ARBA" id="ARBA00023015"/>
    </source>
</evidence>
<dbReference type="SUPFAM" id="SSF54171">
    <property type="entry name" value="DNA-binding domain"/>
    <property type="match status" value="1"/>
</dbReference>
<keyword evidence="3" id="KW-0238">DNA-binding</keyword>
<dbReference type="InterPro" id="IPR036955">
    <property type="entry name" value="AP2/ERF_dom_sf"/>
</dbReference>
<evidence type="ECO:0000256" key="5">
    <source>
        <dbReference type="ARBA" id="ARBA00023163"/>
    </source>
</evidence>
<feature type="region of interest" description="Disordered" evidence="8">
    <location>
        <begin position="1"/>
        <end position="39"/>
    </location>
</feature>
<protein>
    <recommendedName>
        <fullName evidence="9">AP2/ERF domain-containing protein</fullName>
    </recommendedName>
</protein>
<dbReference type="Pfam" id="PF00847">
    <property type="entry name" value="AP2"/>
    <property type="match status" value="1"/>
</dbReference>
<feature type="domain" description="AP2/ERF" evidence="9">
    <location>
        <begin position="44"/>
        <end position="101"/>
    </location>
</feature>
<reference evidence="10" key="1">
    <citation type="submission" date="2020-02" db="EMBL/GenBank/DDBJ databases">
        <authorList>
            <person name="Scholz U."/>
            <person name="Mascher M."/>
            <person name="Fiebig A."/>
        </authorList>
    </citation>
    <scope>NUCLEOTIDE SEQUENCE</scope>
</reference>
<feature type="region of interest" description="Disordered" evidence="8">
    <location>
        <begin position="135"/>
        <end position="154"/>
    </location>
</feature>
<dbReference type="GO" id="GO:0003677">
    <property type="term" value="F:DNA binding"/>
    <property type="evidence" value="ECO:0007669"/>
    <property type="project" value="UniProtKB-KW"/>
</dbReference>
<dbReference type="PRINTS" id="PR00367">
    <property type="entry name" value="ETHRSPELEMNT"/>
</dbReference>
<keyword evidence="11" id="KW-1185">Reference proteome</keyword>
<dbReference type="OrthoDB" id="775556at2759"/>
<sequence>MEEAVVGDGTAAVSAASPAAETTSYSSCSTAADGGAKGEKRRNVYRGVRMRNWGKWVSEIREPRKKSRIWLGTFPTAEMAARAHDVAALTIKGEAAHLNFPELASELPRPVTAAPKDIQAAAAKAAATTFVGRHVEAEERRRREDSGSPEDDELFDLPNILVDVCSGDWLCYSSPWVPPADAAAETAAGGESYDGVGFRLVEEPFSNRLL</sequence>
<gene>
    <name evidence="10" type="ORF">SI8410_18021483</name>
</gene>
<evidence type="ECO:0000313" key="11">
    <source>
        <dbReference type="Proteomes" id="UP000663760"/>
    </source>
</evidence>
<dbReference type="EMBL" id="LR746281">
    <property type="protein sequence ID" value="CAA7410805.1"/>
    <property type="molecule type" value="Genomic_DNA"/>
</dbReference>
<dbReference type="PROSITE" id="PS51032">
    <property type="entry name" value="AP2_ERF"/>
    <property type="match status" value="1"/>
</dbReference>
<evidence type="ECO:0000256" key="3">
    <source>
        <dbReference type="ARBA" id="ARBA00023125"/>
    </source>
</evidence>
<evidence type="ECO:0000256" key="6">
    <source>
        <dbReference type="ARBA" id="ARBA00023242"/>
    </source>
</evidence>
<dbReference type="InterPro" id="IPR051032">
    <property type="entry name" value="AP2/ERF_TF_ERF_subfamily"/>
</dbReference>
<evidence type="ECO:0000256" key="7">
    <source>
        <dbReference type="ARBA" id="ARBA00024343"/>
    </source>
</evidence>
<comment type="subcellular location">
    <subcellularLocation>
        <location evidence="1">Nucleus</location>
    </subcellularLocation>
</comment>
<keyword evidence="6" id="KW-0539">Nucleus</keyword>
<dbReference type="FunFam" id="3.30.730.10:FF:000001">
    <property type="entry name" value="Ethylene-responsive transcription factor 2"/>
    <property type="match status" value="1"/>
</dbReference>
<dbReference type="InterPro" id="IPR016177">
    <property type="entry name" value="DNA-bd_dom_sf"/>
</dbReference>